<dbReference type="Gene3D" id="1.10.1740.10">
    <property type="match status" value="1"/>
</dbReference>
<evidence type="ECO:0000256" key="1">
    <source>
        <dbReference type="ARBA" id="ARBA00023015"/>
    </source>
</evidence>
<dbReference type="PANTHER" id="PTHR30385">
    <property type="entry name" value="SIGMA FACTOR F FLAGELLAR"/>
    <property type="match status" value="1"/>
</dbReference>
<dbReference type="Pfam" id="PF08281">
    <property type="entry name" value="Sigma70_r4_2"/>
    <property type="match status" value="1"/>
</dbReference>
<evidence type="ECO:0000256" key="4">
    <source>
        <dbReference type="ARBA" id="ARBA00023163"/>
    </source>
</evidence>
<evidence type="ECO:0000313" key="7">
    <source>
        <dbReference type="Proteomes" id="UP000010798"/>
    </source>
</evidence>
<evidence type="ECO:0000256" key="3">
    <source>
        <dbReference type="ARBA" id="ARBA00023125"/>
    </source>
</evidence>
<keyword evidence="7" id="KW-1185">Reference proteome</keyword>
<dbReference type="HOGENOM" id="CLU_047691_8_0_0"/>
<dbReference type="SUPFAM" id="SSF88659">
    <property type="entry name" value="Sigma3 and sigma4 domains of RNA polymerase sigma factors"/>
    <property type="match status" value="1"/>
</dbReference>
<dbReference type="Gene3D" id="1.10.10.10">
    <property type="entry name" value="Winged helix-like DNA-binding domain superfamily/Winged helix DNA-binding domain"/>
    <property type="match status" value="1"/>
</dbReference>
<dbReference type="PANTHER" id="PTHR30385:SF8">
    <property type="entry name" value="RNA POLYMERASE SIGMA-E FACTOR"/>
    <property type="match status" value="1"/>
</dbReference>
<name>L0DFY4_SINAD</name>
<reference evidence="6 7" key="1">
    <citation type="submission" date="2012-02" db="EMBL/GenBank/DDBJ databases">
        <title>Complete sequence of chromosome of Singulisphaera acidiphila DSM 18658.</title>
        <authorList>
            <consortium name="US DOE Joint Genome Institute (JGI-PGF)"/>
            <person name="Lucas S."/>
            <person name="Copeland A."/>
            <person name="Lapidus A."/>
            <person name="Glavina del Rio T."/>
            <person name="Dalin E."/>
            <person name="Tice H."/>
            <person name="Bruce D."/>
            <person name="Goodwin L."/>
            <person name="Pitluck S."/>
            <person name="Peters L."/>
            <person name="Ovchinnikova G."/>
            <person name="Chertkov O."/>
            <person name="Kyrpides N."/>
            <person name="Mavromatis K."/>
            <person name="Ivanova N."/>
            <person name="Brettin T."/>
            <person name="Detter J.C."/>
            <person name="Han C."/>
            <person name="Larimer F."/>
            <person name="Land M."/>
            <person name="Hauser L."/>
            <person name="Markowitz V."/>
            <person name="Cheng J.-F."/>
            <person name="Hugenholtz P."/>
            <person name="Woyke T."/>
            <person name="Wu D."/>
            <person name="Tindall B."/>
            <person name="Pomrenke H."/>
            <person name="Brambilla E."/>
            <person name="Klenk H.-P."/>
            <person name="Eisen J.A."/>
        </authorList>
    </citation>
    <scope>NUCLEOTIDE SEQUENCE [LARGE SCALE GENOMIC DNA]</scope>
    <source>
        <strain evidence="7">ATCC BAA-1392 / DSM 18658 / VKM B-2454 / MOB10</strain>
    </source>
</reference>
<gene>
    <name evidence="6" type="ordered locus">Sinac_3944</name>
</gene>
<protein>
    <submittedName>
        <fullName evidence="6">RNA polymerase sigma factor, sigma-70 family</fullName>
    </submittedName>
</protein>
<dbReference type="InterPro" id="IPR013249">
    <property type="entry name" value="RNA_pol_sigma70_r4_t2"/>
</dbReference>
<dbReference type="GO" id="GO:0006352">
    <property type="term" value="P:DNA-templated transcription initiation"/>
    <property type="evidence" value="ECO:0007669"/>
    <property type="project" value="InterPro"/>
</dbReference>
<dbReference type="AlphaFoldDB" id="L0DFY4"/>
<evidence type="ECO:0000259" key="5">
    <source>
        <dbReference type="Pfam" id="PF08281"/>
    </source>
</evidence>
<evidence type="ECO:0000256" key="2">
    <source>
        <dbReference type="ARBA" id="ARBA00023082"/>
    </source>
</evidence>
<proteinExistence type="predicted"/>
<accession>L0DFY4</accession>
<dbReference type="InterPro" id="IPR014284">
    <property type="entry name" value="RNA_pol_sigma-70_dom"/>
</dbReference>
<organism evidence="6 7">
    <name type="scientific">Singulisphaera acidiphila (strain ATCC BAA-1392 / DSM 18658 / VKM B-2454 / MOB10)</name>
    <dbReference type="NCBI Taxonomy" id="886293"/>
    <lineage>
        <taxon>Bacteria</taxon>
        <taxon>Pseudomonadati</taxon>
        <taxon>Planctomycetota</taxon>
        <taxon>Planctomycetia</taxon>
        <taxon>Isosphaerales</taxon>
        <taxon>Isosphaeraceae</taxon>
        <taxon>Singulisphaera</taxon>
    </lineage>
</organism>
<dbReference type="GO" id="GO:0016987">
    <property type="term" value="F:sigma factor activity"/>
    <property type="evidence" value="ECO:0007669"/>
    <property type="project" value="UniProtKB-KW"/>
</dbReference>
<keyword evidence="2" id="KW-0731">Sigma factor</keyword>
<dbReference type="STRING" id="886293.Sinac_3944"/>
<dbReference type="SUPFAM" id="SSF88946">
    <property type="entry name" value="Sigma2 domain of RNA polymerase sigma factors"/>
    <property type="match status" value="1"/>
</dbReference>
<dbReference type="CDD" id="cd06171">
    <property type="entry name" value="Sigma70_r4"/>
    <property type="match status" value="1"/>
</dbReference>
<dbReference type="KEGG" id="saci:Sinac_3944"/>
<dbReference type="RefSeq" id="WP_015247304.1">
    <property type="nucleotide sequence ID" value="NC_019892.1"/>
</dbReference>
<dbReference type="NCBIfam" id="TIGR02937">
    <property type="entry name" value="sigma70-ECF"/>
    <property type="match status" value="1"/>
</dbReference>
<feature type="domain" description="RNA polymerase sigma factor 70 region 4 type 2" evidence="5">
    <location>
        <begin position="150"/>
        <end position="201"/>
    </location>
</feature>
<sequence>MAVSMTNSSETELLLARASAGDNRALADLFEHYRERLERMVRLRLDRRLQGRLDPADVLQEVYLELAKRYPDYAAEASLPFYLWLRMLTGQKLVDQHRRHLGAKMRDAGMEVSLHRAGMPQASSASLAEMLLGRLTSASRVAIRTETRIRVQEALNTMDPIDREVLVLRHFEMLSNEETARVLNLKTSAASNRHLRALKRLKEILAETPLVDDRSAPR</sequence>
<dbReference type="eggNOG" id="COG1595">
    <property type="taxonomic scope" value="Bacteria"/>
</dbReference>
<dbReference type="GO" id="GO:0003677">
    <property type="term" value="F:DNA binding"/>
    <property type="evidence" value="ECO:0007669"/>
    <property type="project" value="UniProtKB-KW"/>
</dbReference>
<dbReference type="EMBL" id="CP003364">
    <property type="protein sequence ID" value="AGA28172.1"/>
    <property type="molecule type" value="Genomic_DNA"/>
</dbReference>
<keyword evidence="1" id="KW-0805">Transcription regulation</keyword>
<dbReference type="InterPro" id="IPR036388">
    <property type="entry name" value="WH-like_DNA-bd_sf"/>
</dbReference>
<keyword evidence="4" id="KW-0804">Transcription</keyword>
<dbReference type="InterPro" id="IPR013325">
    <property type="entry name" value="RNA_pol_sigma_r2"/>
</dbReference>
<evidence type="ECO:0000313" key="6">
    <source>
        <dbReference type="EMBL" id="AGA28172.1"/>
    </source>
</evidence>
<dbReference type="Proteomes" id="UP000010798">
    <property type="component" value="Chromosome"/>
</dbReference>
<dbReference type="InterPro" id="IPR013324">
    <property type="entry name" value="RNA_pol_sigma_r3/r4-like"/>
</dbReference>
<keyword evidence="3" id="KW-0238">DNA-binding</keyword>